<protein>
    <submittedName>
        <fullName evidence="2">Uncharacterized protein</fullName>
    </submittedName>
</protein>
<proteinExistence type="predicted"/>
<dbReference type="EMBL" id="CAMXCT010006744">
    <property type="protein sequence ID" value="CAI4019335.1"/>
    <property type="molecule type" value="Genomic_DNA"/>
</dbReference>
<gene>
    <name evidence="2" type="ORF">C1SCF055_LOCUS43840</name>
</gene>
<dbReference type="EMBL" id="CAMXCT020006744">
    <property type="protein sequence ID" value="CAL1172710.1"/>
    <property type="molecule type" value="Genomic_DNA"/>
</dbReference>
<name>A0A9P1GQU2_9DINO</name>
<organism evidence="2">
    <name type="scientific">Cladocopium goreaui</name>
    <dbReference type="NCBI Taxonomy" id="2562237"/>
    <lineage>
        <taxon>Eukaryota</taxon>
        <taxon>Sar</taxon>
        <taxon>Alveolata</taxon>
        <taxon>Dinophyceae</taxon>
        <taxon>Suessiales</taxon>
        <taxon>Symbiodiniaceae</taxon>
        <taxon>Cladocopium</taxon>
    </lineage>
</organism>
<evidence type="ECO:0000313" key="3">
    <source>
        <dbReference type="EMBL" id="CAL1172710.1"/>
    </source>
</evidence>
<dbReference type="EMBL" id="CAMXCT030006744">
    <property type="protein sequence ID" value="CAL4806647.1"/>
    <property type="molecule type" value="Genomic_DNA"/>
</dbReference>
<accession>A0A9P1GQU2</accession>
<keyword evidence="4" id="KW-1185">Reference proteome</keyword>
<reference evidence="3" key="2">
    <citation type="submission" date="2024-04" db="EMBL/GenBank/DDBJ databases">
        <authorList>
            <person name="Chen Y."/>
            <person name="Shah S."/>
            <person name="Dougan E. K."/>
            <person name="Thang M."/>
            <person name="Chan C."/>
        </authorList>
    </citation>
    <scope>NUCLEOTIDE SEQUENCE [LARGE SCALE GENOMIC DNA]</scope>
</reference>
<sequence length="197" mass="21527">MDDIKKSSVVSFGRVLTLLDQRQHSCSALKLQAGRSAQLICNQVFFQVLWQGADYEVSFGRSARPKFMGFRSGPRPVSANFGVAGMLATPLEQGNGIQKRCEVSWCNSVNCEVTRWGEWRVCSADCGAGLFGDTLPSFFSSGDDSTRWRTKRRNRHIAQTPQAPAARRRSKAVEGAAIAADDSVPFMAGTSDLKGSE</sequence>
<feature type="region of interest" description="Disordered" evidence="1">
    <location>
        <begin position="146"/>
        <end position="174"/>
    </location>
</feature>
<comment type="caution">
    <text evidence="2">The sequence shown here is derived from an EMBL/GenBank/DDBJ whole genome shotgun (WGS) entry which is preliminary data.</text>
</comment>
<evidence type="ECO:0000313" key="4">
    <source>
        <dbReference type="Proteomes" id="UP001152797"/>
    </source>
</evidence>
<dbReference type="Proteomes" id="UP001152797">
    <property type="component" value="Unassembled WGS sequence"/>
</dbReference>
<dbReference type="InterPro" id="IPR036383">
    <property type="entry name" value="TSP1_rpt_sf"/>
</dbReference>
<dbReference type="AlphaFoldDB" id="A0A9P1GQU2"/>
<dbReference type="Gene3D" id="2.20.100.10">
    <property type="entry name" value="Thrombospondin type-1 (TSP1) repeat"/>
    <property type="match status" value="1"/>
</dbReference>
<reference evidence="2" key="1">
    <citation type="submission" date="2022-10" db="EMBL/GenBank/DDBJ databases">
        <authorList>
            <person name="Chen Y."/>
            <person name="Dougan E. K."/>
            <person name="Chan C."/>
            <person name="Rhodes N."/>
            <person name="Thang M."/>
        </authorList>
    </citation>
    <scope>NUCLEOTIDE SEQUENCE</scope>
</reference>
<evidence type="ECO:0000256" key="1">
    <source>
        <dbReference type="SAM" id="MobiDB-lite"/>
    </source>
</evidence>
<dbReference type="OrthoDB" id="98591at2759"/>
<evidence type="ECO:0000313" key="2">
    <source>
        <dbReference type="EMBL" id="CAI4019335.1"/>
    </source>
</evidence>